<sequence>MRLPLCAGALRPLRWDTFEFGGRPDAPCCPALSVSVKLWQHRTLIVCVLVEIARRKVCRSNPLPVLQDVGGTLMPFS</sequence>
<dbReference type="Proteomes" id="UP000015241">
    <property type="component" value="Unassembled WGS sequence"/>
</dbReference>
<proteinExistence type="predicted"/>
<feature type="non-terminal residue" evidence="1">
    <location>
        <position position="1"/>
    </location>
</feature>
<evidence type="ECO:0000313" key="1">
    <source>
        <dbReference type="EMBL" id="EPS95156.1"/>
    </source>
</evidence>
<organism evidence="1 2">
    <name type="scientific">Fomitopsis schrenkii</name>
    <name type="common">Brown rot fungus</name>
    <dbReference type="NCBI Taxonomy" id="2126942"/>
    <lineage>
        <taxon>Eukaryota</taxon>
        <taxon>Fungi</taxon>
        <taxon>Dikarya</taxon>
        <taxon>Basidiomycota</taxon>
        <taxon>Agaricomycotina</taxon>
        <taxon>Agaricomycetes</taxon>
        <taxon>Polyporales</taxon>
        <taxon>Fomitopsis</taxon>
    </lineage>
</organism>
<dbReference type="EMBL" id="KE504213">
    <property type="protein sequence ID" value="EPS95156.1"/>
    <property type="molecule type" value="Genomic_DNA"/>
</dbReference>
<dbReference type="InParanoid" id="S8DP69"/>
<gene>
    <name evidence="1" type="ORF">FOMPIDRAFT_1025904</name>
</gene>
<evidence type="ECO:0000313" key="2">
    <source>
        <dbReference type="Proteomes" id="UP000015241"/>
    </source>
</evidence>
<keyword evidence="2" id="KW-1185">Reference proteome</keyword>
<name>S8DP69_FOMSC</name>
<accession>S8DP69</accession>
<protein>
    <submittedName>
        <fullName evidence="1">Uncharacterized protein</fullName>
    </submittedName>
</protein>
<dbReference type="AlphaFoldDB" id="S8DP69"/>
<reference evidence="1 2" key="1">
    <citation type="journal article" date="2012" name="Science">
        <title>The Paleozoic origin of enzymatic lignin decomposition reconstructed from 31 fungal genomes.</title>
        <authorList>
            <person name="Floudas D."/>
            <person name="Binder M."/>
            <person name="Riley R."/>
            <person name="Barry K."/>
            <person name="Blanchette R.A."/>
            <person name="Henrissat B."/>
            <person name="Martinez A.T."/>
            <person name="Otillar R."/>
            <person name="Spatafora J.W."/>
            <person name="Yadav J.S."/>
            <person name="Aerts A."/>
            <person name="Benoit I."/>
            <person name="Boyd A."/>
            <person name="Carlson A."/>
            <person name="Copeland A."/>
            <person name="Coutinho P.M."/>
            <person name="de Vries R.P."/>
            <person name="Ferreira P."/>
            <person name="Findley K."/>
            <person name="Foster B."/>
            <person name="Gaskell J."/>
            <person name="Glotzer D."/>
            <person name="Gorecki P."/>
            <person name="Heitman J."/>
            <person name="Hesse C."/>
            <person name="Hori C."/>
            <person name="Igarashi K."/>
            <person name="Jurgens J.A."/>
            <person name="Kallen N."/>
            <person name="Kersten P."/>
            <person name="Kohler A."/>
            <person name="Kuees U."/>
            <person name="Kumar T.K.A."/>
            <person name="Kuo A."/>
            <person name="LaButti K."/>
            <person name="Larrondo L.F."/>
            <person name="Lindquist E."/>
            <person name="Ling A."/>
            <person name="Lombard V."/>
            <person name="Lucas S."/>
            <person name="Lundell T."/>
            <person name="Martin R."/>
            <person name="McLaughlin D.J."/>
            <person name="Morgenstern I."/>
            <person name="Morin E."/>
            <person name="Murat C."/>
            <person name="Nagy L.G."/>
            <person name="Nolan M."/>
            <person name="Ohm R.A."/>
            <person name="Patyshakuliyeva A."/>
            <person name="Rokas A."/>
            <person name="Ruiz-Duenas F.J."/>
            <person name="Sabat G."/>
            <person name="Salamov A."/>
            <person name="Samejima M."/>
            <person name="Schmutz J."/>
            <person name="Slot J.C."/>
            <person name="St John F."/>
            <person name="Stenlid J."/>
            <person name="Sun H."/>
            <person name="Sun S."/>
            <person name="Syed K."/>
            <person name="Tsang A."/>
            <person name="Wiebenga A."/>
            <person name="Young D."/>
            <person name="Pisabarro A."/>
            <person name="Eastwood D.C."/>
            <person name="Martin F."/>
            <person name="Cullen D."/>
            <person name="Grigoriev I.V."/>
            <person name="Hibbett D.S."/>
        </authorList>
    </citation>
    <scope>NUCLEOTIDE SEQUENCE</scope>
    <source>
        <strain evidence="2">FP-58527</strain>
    </source>
</reference>
<dbReference type="HOGENOM" id="CLU_2638104_0_0_1"/>